<protein>
    <recommendedName>
        <fullName evidence="1">RNA-directed DNA polymerase</fullName>
        <ecNumber evidence="1">2.7.7.49</ecNumber>
    </recommendedName>
</protein>
<sequence length="269" mass="29990">MCYVDEVVIAADTKEENVRYLEQFLQIIQEEGLTLRLSKCSFLRYSVNFLGHVVDANGILPGAVKTATIREYPTPSSQLDVQRSMGLTGFFRKFVPGYALTAKPLTQLTTKSAEFVWTTACEEAFQHLVRSVTAAPVLAIYDVSKEHELHTDASSVGVAAILLQTEANASLQPIAYCTAQEAKYHAYKLEVLAVVEACQRFRMFLLGKRFNVVTDCQAITTAKLSKPMILRVTPWLLKLLEYDCNIIHRSGSSMGHVDAMSRASRCQNK</sequence>
<dbReference type="CDD" id="cd09274">
    <property type="entry name" value="RNase_HI_RT_Ty3"/>
    <property type="match status" value="1"/>
</dbReference>
<evidence type="ECO:0000259" key="3">
    <source>
        <dbReference type="PROSITE" id="PS50878"/>
    </source>
</evidence>
<dbReference type="InterPro" id="IPR000477">
    <property type="entry name" value="RT_dom"/>
</dbReference>
<dbReference type="EC" id="2.7.7.49" evidence="1"/>
<dbReference type="GO" id="GO:0003964">
    <property type="term" value="F:RNA-directed DNA polymerase activity"/>
    <property type="evidence" value="ECO:0007669"/>
    <property type="project" value="UniProtKB-EC"/>
</dbReference>
<dbReference type="PANTHER" id="PTHR37984:SF5">
    <property type="entry name" value="PROTEIN NYNRIN-LIKE"/>
    <property type="match status" value="1"/>
</dbReference>
<dbReference type="SUPFAM" id="SSF56672">
    <property type="entry name" value="DNA/RNA polymerases"/>
    <property type="match status" value="1"/>
</dbReference>
<keyword evidence="2" id="KW-0511">Multifunctional enzyme</keyword>
<gene>
    <name evidence="4" type="primary">pol_117</name>
    <name evidence="4" type="ORF">c0_g1_i1</name>
</gene>
<evidence type="ECO:0000256" key="1">
    <source>
        <dbReference type="ARBA" id="ARBA00012493"/>
    </source>
</evidence>
<dbReference type="PROSITE" id="PS50878">
    <property type="entry name" value="RT_POL"/>
    <property type="match status" value="1"/>
</dbReference>
<dbReference type="Gene3D" id="3.30.70.270">
    <property type="match status" value="2"/>
</dbReference>
<dbReference type="EMBL" id="GDHF01020168">
    <property type="protein sequence ID" value="JAI32146.1"/>
    <property type="molecule type" value="Transcribed_RNA"/>
</dbReference>
<dbReference type="InterPro" id="IPR043502">
    <property type="entry name" value="DNA/RNA_pol_sf"/>
</dbReference>
<dbReference type="InterPro" id="IPR043128">
    <property type="entry name" value="Rev_trsase/Diguanyl_cyclase"/>
</dbReference>
<dbReference type="InterPro" id="IPR041577">
    <property type="entry name" value="RT_RNaseH_2"/>
</dbReference>
<dbReference type="InterPro" id="IPR050951">
    <property type="entry name" value="Retrovirus_Pol_polyprotein"/>
</dbReference>
<proteinExistence type="predicted"/>
<name>A0A0K8UZW2_BACLA</name>
<dbReference type="OrthoDB" id="115435at2759"/>
<evidence type="ECO:0000256" key="2">
    <source>
        <dbReference type="ARBA" id="ARBA00023268"/>
    </source>
</evidence>
<dbReference type="Pfam" id="PF17919">
    <property type="entry name" value="RT_RNaseH_2"/>
    <property type="match status" value="1"/>
</dbReference>
<accession>A0A0K8UZW2</accession>
<feature type="domain" description="Reverse transcriptase" evidence="3">
    <location>
        <begin position="1"/>
        <end position="54"/>
    </location>
</feature>
<dbReference type="FunFam" id="3.30.70.270:FF:000020">
    <property type="entry name" value="Transposon Tf2-6 polyprotein-like Protein"/>
    <property type="match status" value="1"/>
</dbReference>
<dbReference type="AlphaFoldDB" id="A0A0K8UZW2"/>
<evidence type="ECO:0000313" key="4">
    <source>
        <dbReference type="EMBL" id="JAI32146.1"/>
    </source>
</evidence>
<dbReference type="Pfam" id="PF00078">
    <property type="entry name" value="RVT_1"/>
    <property type="match status" value="1"/>
</dbReference>
<dbReference type="PANTHER" id="PTHR37984">
    <property type="entry name" value="PROTEIN CBG26694"/>
    <property type="match status" value="1"/>
</dbReference>
<reference evidence="4" key="1">
    <citation type="submission" date="2015-06" db="EMBL/GenBank/DDBJ databases">
        <authorList>
            <person name="Hoefler B.C."/>
            <person name="Straight P.D."/>
        </authorList>
    </citation>
    <scope>NUCLEOTIDE SEQUENCE</scope>
</reference>
<organism evidence="4">
    <name type="scientific">Bactrocera latifrons</name>
    <name type="common">Malaysian fruit fly</name>
    <name type="synonym">Chaetodacus latifrons</name>
    <dbReference type="NCBI Taxonomy" id="174628"/>
    <lineage>
        <taxon>Eukaryota</taxon>
        <taxon>Metazoa</taxon>
        <taxon>Ecdysozoa</taxon>
        <taxon>Arthropoda</taxon>
        <taxon>Hexapoda</taxon>
        <taxon>Insecta</taxon>
        <taxon>Pterygota</taxon>
        <taxon>Neoptera</taxon>
        <taxon>Endopterygota</taxon>
        <taxon>Diptera</taxon>
        <taxon>Brachycera</taxon>
        <taxon>Muscomorpha</taxon>
        <taxon>Tephritoidea</taxon>
        <taxon>Tephritidae</taxon>
        <taxon>Bactrocera</taxon>
        <taxon>Bactrocera</taxon>
    </lineage>
</organism>